<proteinExistence type="predicted"/>
<gene>
    <name evidence="1" type="ORF">L6164_013557</name>
</gene>
<protein>
    <submittedName>
        <fullName evidence="1">Uncharacterized protein</fullName>
    </submittedName>
</protein>
<accession>A0ACB9NFQ6</accession>
<organism evidence="1 2">
    <name type="scientific">Bauhinia variegata</name>
    <name type="common">Purple orchid tree</name>
    <name type="synonym">Phanera variegata</name>
    <dbReference type="NCBI Taxonomy" id="167791"/>
    <lineage>
        <taxon>Eukaryota</taxon>
        <taxon>Viridiplantae</taxon>
        <taxon>Streptophyta</taxon>
        <taxon>Embryophyta</taxon>
        <taxon>Tracheophyta</taxon>
        <taxon>Spermatophyta</taxon>
        <taxon>Magnoliopsida</taxon>
        <taxon>eudicotyledons</taxon>
        <taxon>Gunneridae</taxon>
        <taxon>Pentapetalae</taxon>
        <taxon>rosids</taxon>
        <taxon>fabids</taxon>
        <taxon>Fabales</taxon>
        <taxon>Fabaceae</taxon>
        <taxon>Cercidoideae</taxon>
        <taxon>Cercideae</taxon>
        <taxon>Bauhiniinae</taxon>
        <taxon>Bauhinia</taxon>
    </lineage>
</organism>
<dbReference type="EMBL" id="CM039431">
    <property type="protein sequence ID" value="KAI4334848.1"/>
    <property type="molecule type" value="Genomic_DNA"/>
</dbReference>
<evidence type="ECO:0000313" key="1">
    <source>
        <dbReference type="EMBL" id="KAI4334848.1"/>
    </source>
</evidence>
<sequence>MSNGSNSGNSLSGRRGNIRRHRSPLNSGLNCLHGFCIIHVIGCVAIFIRVIIIITTSASKIYLNVVQLLEMVLHGPVKRSKGKLDMQIGGRV</sequence>
<name>A0ACB9NFQ6_BAUVA</name>
<dbReference type="Proteomes" id="UP000828941">
    <property type="component" value="Chromosome 6"/>
</dbReference>
<comment type="caution">
    <text evidence="1">The sequence shown here is derived from an EMBL/GenBank/DDBJ whole genome shotgun (WGS) entry which is preliminary data.</text>
</comment>
<keyword evidence="2" id="KW-1185">Reference proteome</keyword>
<reference evidence="1 2" key="1">
    <citation type="journal article" date="2022" name="DNA Res.">
        <title>Chromosomal-level genome assembly of the orchid tree Bauhinia variegata (Leguminosae; Cercidoideae) supports the allotetraploid origin hypothesis of Bauhinia.</title>
        <authorList>
            <person name="Zhong Y."/>
            <person name="Chen Y."/>
            <person name="Zheng D."/>
            <person name="Pang J."/>
            <person name="Liu Y."/>
            <person name="Luo S."/>
            <person name="Meng S."/>
            <person name="Qian L."/>
            <person name="Wei D."/>
            <person name="Dai S."/>
            <person name="Zhou R."/>
        </authorList>
    </citation>
    <scope>NUCLEOTIDE SEQUENCE [LARGE SCALE GENOMIC DNA]</scope>
    <source>
        <strain evidence="1">BV-YZ2020</strain>
    </source>
</reference>
<evidence type="ECO:0000313" key="2">
    <source>
        <dbReference type="Proteomes" id="UP000828941"/>
    </source>
</evidence>